<keyword evidence="2" id="KW-0808">Transferase</keyword>
<dbReference type="AlphaFoldDB" id="T2KQ55"/>
<feature type="domain" description="Glycosyl transferase family 1" evidence="1">
    <location>
        <begin position="190"/>
        <end position="353"/>
    </location>
</feature>
<dbReference type="Gene3D" id="3.40.50.2000">
    <property type="entry name" value="Glycogen Phosphorylase B"/>
    <property type="match status" value="2"/>
</dbReference>
<sequence>MKTIIVVRALGIKSEHWLKRQIQLLGNSVERVVVLGLCPMKTVEGIPITSLALEYELKYKILSKLFKKDISDFKREQLEDILTKSKANSIIFHFIDFSLNFKEIIHKTKKNVFVYCHGYDITWDLKTNSNPNESYFKESYKTQVVELSKDVYFIANSISTSNKLQSIGVPVNKIRTKYFGVEQNIERNLPNEFTILYLGRLVDFKGPHMVIKAFEFASKKGMKAKLIFAGDGPLRATLELMRLDSKFKNNIEILGAVDYETAQTLYKKASIFVAHNCLGQLSNQEEAFGVSILEAMSFGIPVITGASGGPVETILHGKTGYLFEPFNVEEQADYFLQYYNNKELLVQHGKNAKLHIEECFSLEKEYKWFQEILSIDEKS</sequence>
<dbReference type="STRING" id="1347342.BN863_29260"/>
<organism evidence="2 3">
    <name type="scientific">Formosa agariphila (strain DSM 15362 / KCTC 12365 / LMG 23005 / KMM 3901 / M-2Alg 35-1)</name>
    <dbReference type="NCBI Taxonomy" id="1347342"/>
    <lineage>
        <taxon>Bacteria</taxon>
        <taxon>Pseudomonadati</taxon>
        <taxon>Bacteroidota</taxon>
        <taxon>Flavobacteriia</taxon>
        <taxon>Flavobacteriales</taxon>
        <taxon>Flavobacteriaceae</taxon>
        <taxon>Formosa</taxon>
    </lineage>
</organism>
<dbReference type="Proteomes" id="UP000016160">
    <property type="component" value="Chromosome"/>
</dbReference>
<accession>T2KQ55</accession>
<evidence type="ECO:0000313" key="3">
    <source>
        <dbReference type="Proteomes" id="UP000016160"/>
    </source>
</evidence>
<dbReference type="PATRIC" id="fig|1347342.6.peg.2944"/>
<dbReference type="CDD" id="cd03801">
    <property type="entry name" value="GT4_PimA-like"/>
    <property type="match status" value="1"/>
</dbReference>
<dbReference type="HOGENOM" id="CLU_729096_0_0_10"/>
<reference evidence="2 3" key="1">
    <citation type="journal article" date="2013" name="Appl. Environ. Microbiol.">
        <title>The genome of the alga-associated marine flavobacterium Formosa agariphila KMM 3901T reveals a broad potential for degradation of algal polysaccharides.</title>
        <authorList>
            <person name="Mann A.J."/>
            <person name="Hahnke R.L."/>
            <person name="Huang S."/>
            <person name="Werner J."/>
            <person name="Xing P."/>
            <person name="Barbeyron T."/>
            <person name="Huettel B."/>
            <person name="Stueber K."/>
            <person name="Reinhardt R."/>
            <person name="Harder J."/>
            <person name="Gloeckner F.O."/>
            <person name="Amann R.I."/>
            <person name="Teeling H."/>
        </authorList>
    </citation>
    <scope>NUCLEOTIDE SEQUENCE [LARGE SCALE GENOMIC DNA]</scope>
    <source>
        <strain evidence="3">DSM 15362 / KCTC 12365 / LMG 23005 / KMM 3901</strain>
    </source>
</reference>
<dbReference type="EMBL" id="HG315671">
    <property type="protein sequence ID" value="CDF80638.1"/>
    <property type="molecule type" value="Genomic_DNA"/>
</dbReference>
<protein>
    <submittedName>
        <fullName evidence="2">Glycosyltransferase (GT4)</fullName>
    </submittedName>
</protein>
<keyword evidence="3" id="KW-1185">Reference proteome</keyword>
<dbReference type="PANTHER" id="PTHR45947">
    <property type="entry name" value="SULFOQUINOVOSYL TRANSFERASE SQD2"/>
    <property type="match status" value="1"/>
</dbReference>
<name>T2KQ55_FORAG</name>
<dbReference type="OrthoDB" id="7560678at2"/>
<evidence type="ECO:0000313" key="2">
    <source>
        <dbReference type="EMBL" id="CDF80638.1"/>
    </source>
</evidence>
<evidence type="ECO:0000259" key="1">
    <source>
        <dbReference type="Pfam" id="PF00534"/>
    </source>
</evidence>
<dbReference type="Pfam" id="PF00534">
    <property type="entry name" value="Glycos_transf_1"/>
    <property type="match status" value="1"/>
</dbReference>
<dbReference type="eggNOG" id="COG0438">
    <property type="taxonomic scope" value="Bacteria"/>
</dbReference>
<gene>
    <name evidence="2" type="ORF">BN863_29260</name>
</gene>
<dbReference type="RefSeq" id="WP_038531886.1">
    <property type="nucleotide sequence ID" value="NZ_HG315671.1"/>
</dbReference>
<dbReference type="InterPro" id="IPR001296">
    <property type="entry name" value="Glyco_trans_1"/>
</dbReference>
<dbReference type="InterPro" id="IPR050194">
    <property type="entry name" value="Glycosyltransferase_grp1"/>
</dbReference>
<dbReference type="PANTHER" id="PTHR45947:SF3">
    <property type="entry name" value="SULFOQUINOVOSYL TRANSFERASE SQD2"/>
    <property type="match status" value="1"/>
</dbReference>
<dbReference type="SUPFAM" id="SSF53756">
    <property type="entry name" value="UDP-Glycosyltransferase/glycogen phosphorylase"/>
    <property type="match status" value="1"/>
</dbReference>
<dbReference type="GO" id="GO:0016757">
    <property type="term" value="F:glycosyltransferase activity"/>
    <property type="evidence" value="ECO:0007669"/>
    <property type="project" value="InterPro"/>
</dbReference>
<proteinExistence type="predicted"/>